<dbReference type="GO" id="GO:0007165">
    <property type="term" value="P:signal transduction"/>
    <property type="evidence" value="ECO:0007669"/>
    <property type="project" value="UniProtKB-KW"/>
</dbReference>
<keyword evidence="8" id="KW-0807">Transducer</keyword>
<feature type="transmembrane region" description="Helical" evidence="9">
    <location>
        <begin position="167"/>
        <end position="188"/>
    </location>
</feature>
<feature type="transmembrane region" description="Helical" evidence="9">
    <location>
        <begin position="82"/>
        <end position="104"/>
    </location>
</feature>
<reference evidence="10" key="1">
    <citation type="submission" date="2019-07" db="EMBL/GenBank/DDBJ databases">
        <title>Identification and Expression Pattern of Chemosensory Genes from the Transcriptome of the Propsilocerus akamusi.</title>
        <authorList>
            <person name="Yan C."/>
            <person name="Pan L."/>
        </authorList>
    </citation>
    <scope>NUCLEOTIDE SEQUENCE</scope>
</reference>
<keyword evidence="6 9" id="KW-0472">Membrane</keyword>
<sequence>MDAHELRLRTGPLKQNKIENYGISTRIDAEITTAKEAQKFPSFHEVLGPILTVGQLFGNLPASNLLDHDWRNIEFKWKTFKAIYSMAFLLLGSFEVGLMITKGFRKGFDILYAELIMFYGYSVAQSFIFFYFATKWREIMGFWYRKEKAFLQAPYKRFGRISLTMRVRLIGVLFIILFLTEHLMFVGMELHDNYYQLKFCNVTNFSFLNNYMRRERPHLLDILPYRWWIFPLFQWTITCLAFSWNYVDFFIIILSVGLSTRFNQLNLRLRHTPNQQKDHKFWLEIRLHYTELVDLLQYTDDRISALILLSMSHNLFLICTKTFEAVKSTNRPFLINNIYFYWYLFALIFRTLFVLYTCSSVHSASSYPLIAIREAPSSHWSINVRLSLHITRYFWDMVRLFVHNKSPNWTFFFLQLKRLSDLLQSENISLSGNKFFYITRQLILAVSVIRVAGL</sequence>
<keyword evidence="7 8" id="KW-0675">Receptor</keyword>
<keyword evidence="5 9" id="KW-1133">Transmembrane helix</keyword>
<feature type="transmembrane region" description="Helical" evidence="9">
    <location>
        <begin position="232"/>
        <end position="258"/>
    </location>
</feature>
<dbReference type="Pfam" id="PF06151">
    <property type="entry name" value="Trehalose_recp"/>
    <property type="match status" value="2"/>
</dbReference>
<comment type="similarity">
    <text evidence="2">Belongs to the insect chemoreceptor superfamily. Gustatory receptor (GR) family. Gr5a subfamily.</text>
</comment>
<evidence type="ECO:0000256" key="2">
    <source>
        <dbReference type="ARBA" id="ARBA00005327"/>
    </source>
</evidence>
<dbReference type="PANTHER" id="PTHR21421:SF35">
    <property type="entry name" value="GUSTATORY RECEPTOR FOR SUGAR TASTE 64B-RELATED"/>
    <property type="match status" value="1"/>
</dbReference>
<evidence type="ECO:0000256" key="4">
    <source>
        <dbReference type="ARBA" id="ARBA00022692"/>
    </source>
</evidence>
<evidence type="ECO:0000256" key="7">
    <source>
        <dbReference type="ARBA" id="ARBA00023170"/>
    </source>
</evidence>
<dbReference type="EMBL" id="MN132951">
    <property type="protein sequence ID" value="QGW50624.1"/>
    <property type="molecule type" value="mRNA"/>
</dbReference>
<evidence type="ECO:0000313" key="10">
    <source>
        <dbReference type="EMBL" id="QGW50624.1"/>
    </source>
</evidence>
<evidence type="ECO:0000256" key="8">
    <source>
        <dbReference type="PIRNR" id="PIRNR038981"/>
    </source>
</evidence>
<feature type="transmembrane region" description="Helical" evidence="9">
    <location>
        <begin position="110"/>
        <end position="133"/>
    </location>
</feature>
<dbReference type="AlphaFoldDB" id="A0A7D0PAK2"/>
<dbReference type="GO" id="GO:0033041">
    <property type="term" value="F:sweet taste receptor activity"/>
    <property type="evidence" value="ECO:0007669"/>
    <property type="project" value="TreeGrafter"/>
</dbReference>
<dbReference type="PIRSF" id="PIRSF038981">
    <property type="entry name" value="GRP"/>
    <property type="match status" value="1"/>
</dbReference>
<keyword evidence="4 9" id="KW-0812">Transmembrane</keyword>
<evidence type="ECO:0000256" key="9">
    <source>
        <dbReference type="SAM" id="Phobius"/>
    </source>
</evidence>
<dbReference type="PANTHER" id="PTHR21421">
    <property type="entry name" value="GUSTATORY RECEPTOR"/>
    <property type="match status" value="1"/>
</dbReference>
<name>A0A7D0PAK2_9DIPT</name>
<comment type="function">
    <text evidence="8">Plays a role in the sugar gustatory response.</text>
</comment>
<comment type="subcellular location">
    <subcellularLocation>
        <location evidence="1">Cell membrane</location>
        <topology evidence="1">Multi-pass membrane protein</topology>
    </subcellularLocation>
</comment>
<dbReference type="InterPro" id="IPR009318">
    <property type="entry name" value="Gustatory_rcpt"/>
</dbReference>
<evidence type="ECO:0000256" key="6">
    <source>
        <dbReference type="ARBA" id="ARBA00023136"/>
    </source>
</evidence>
<feature type="transmembrane region" description="Helical" evidence="9">
    <location>
        <begin position="338"/>
        <end position="356"/>
    </location>
</feature>
<evidence type="ECO:0000256" key="1">
    <source>
        <dbReference type="ARBA" id="ARBA00004651"/>
    </source>
</evidence>
<accession>A0A7D0PAK2</accession>
<protein>
    <recommendedName>
        <fullName evidence="8">Gustatory receptor</fullName>
    </recommendedName>
</protein>
<dbReference type="GO" id="GO:0005886">
    <property type="term" value="C:plasma membrane"/>
    <property type="evidence" value="ECO:0007669"/>
    <property type="project" value="UniProtKB-SubCell"/>
</dbReference>
<evidence type="ECO:0000256" key="3">
    <source>
        <dbReference type="ARBA" id="ARBA00022475"/>
    </source>
</evidence>
<proteinExistence type="evidence at transcript level"/>
<evidence type="ECO:0000256" key="5">
    <source>
        <dbReference type="ARBA" id="ARBA00022989"/>
    </source>
</evidence>
<keyword evidence="3" id="KW-1003">Cell membrane</keyword>
<organism evidence="10">
    <name type="scientific">Propsilocerus akamusi</name>
    <dbReference type="NCBI Taxonomy" id="903466"/>
    <lineage>
        <taxon>Eukaryota</taxon>
        <taxon>Metazoa</taxon>
        <taxon>Ecdysozoa</taxon>
        <taxon>Arthropoda</taxon>
        <taxon>Hexapoda</taxon>
        <taxon>Insecta</taxon>
        <taxon>Pterygota</taxon>
        <taxon>Neoptera</taxon>
        <taxon>Endopterygota</taxon>
        <taxon>Diptera</taxon>
        <taxon>Nematocera</taxon>
        <taxon>Chironomoidea</taxon>
        <taxon>Chironomidae</taxon>
        <taxon>Propsilocerus</taxon>
    </lineage>
</organism>